<dbReference type="GO" id="GO:0007156">
    <property type="term" value="P:homophilic cell adhesion via plasma membrane adhesion molecules"/>
    <property type="evidence" value="ECO:0007669"/>
    <property type="project" value="InterPro"/>
</dbReference>
<dbReference type="InterPro" id="IPR002126">
    <property type="entry name" value="Cadherin-like_dom"/>
</dbReference>
<dbReference type="EMBL" id="CACSII010000006">
    <property type="protein sequence ID" value="CAA0097862.1"/>
    <property type="molecule type" value="Genomic_DNA"/>
</dbReference>
<name>A0A5S9P3K8_9GAMM</name>
<dbReference type="GO" id="GO:0016020">
    <property type="term" value="C:membrane"/>
    <property type="evidence" value="ECO:0007669"/>
    <property type="project" value="InterPro"/>
</dbReference>
<accession>A0A5S9P3K8</accession>
<dbReference type="InterPro" id="IPR013783">
    <property type="entry name" value="Ig-like_fold"/>
</dbReference>
<dbReference type="Proteomes" id="UP000434580">
    <property type="component" value="Unassembled WGS sequence"/>
</dbReference>
<reference evidence="2 3" key="1">
    <citation type="submission" date="2019-11" db="EMBL/GenBank/DDBJ databases">
        <authorList>
            <person name="Holert J."/>
        </authorList>
    </citation>
    <scope>NUCLEOTIDE SEQUENCE [LARGE SCALE GENOMIC DNA]</scope>
    <source>
        <strain evidence="2">BC5_2</strain>
    </source>
</reference>
<evidence type="ECO:0000313" key="2">
    <source>
        <dbReference type="EMBL" id="CAA0097862.1"/>
    </source>
</evidence>
<feature type="domain" description="Cadherin" evidence="1">
    <location>
        <begin position="784"/>
        <end position="859"/>
    </location>
</feature>
<proteinExistence type="predicted"/>
<protein>
    <recommendedName>
        <fullName evidence="1">Cadherin domain-containing protein</fullName>
    </recommendedName>
</protein>
<dbReference type="CDD" id="cd11304">
    <property type="entry name" value="Cadherin_repeat"/>
    <property type="match status" value="1"/>
</dbReference>
<dbReference type="OrthoDB" id="9805100at2"/>
<dbReference type="InterPro" id="IPR015919">
    <property type="entry name" value="Cadherin-like_sf"/>
</dbReference>
<dbReference type="Pfam" id="PF05345">
    <property type="entry name" value="He_PIG"/>
    <property type="match status" value="1"/>
</dbReference>
<dbReference type="PROSITE" id="PS50268">
    <property type="entry name" value="CADHERIN_2"/>
    <property type="match status" value="2"/>
</dbReference>
<feature type="domain" description="Cadherin" evidence="1">
    <location>
        <begin position="404"/>
        <end position="497"/>
    </location>
</feature>
<gene>
    <name evidence="2" type="ORF">DPBNPPHM_03555</name>
</gene>
<dbReference type="Gene3D" id="2.60.40.10">
    <property type="entry name" value="Immunoglobulins"/>
    <property type="match status" value="14"/>
</dbReference>
<organism evidence="2 3">
    <name type="scientific">BD1-7 clade bacterium</name>
    <dbReference type="NCBI Taxonomy" id="2029982"/>
    <lineage>
        <taxon>Bacteria</taxon>
        <taxon>Pseudomonadati</taxon>
        <taxon>Pseudomonadota</taxon>
        <taxon>Gammaproteobacteria</taxon>
        <taxon>Cellvibrionales</taxon>
        <taxon>Spongiibacteraceae</taxon>
        <taxon>BD1-7 clade</taxon>
    </lineage>
</organism>
<sequence>MNQHLFARSAKALFARPSGYRFSSLAVAISIALGASAPAAAQTRAVGNQAPRLDSRSLPRLIEGGYLSEKLSASDAEQDTISFRLLSGPKGMTLTRTGTLQFEAGFDAAGRHDIVVELSDGQSTRTETLVLAVENFNRKPAFTSRSSKVVTEGEIYTYAMVISDADNDTIHYDLANEPAGMTLQGNTISWSPGIDDAGTYTFTAIAHDGSDKAEQTISLVVDNVNRGPEITTTGLSGAKEGQAYVASLEGNDPDGDTLVFTLLAGPDGMKLSKGGDFDWVPDYDAAGAHTVVALVSDGDLSARREWDIQVTNTNQAPKWMTSSLPDGKEDAAYSTRLVAQDPDGDKVIYRLGSGPAGLAVSDDGELTFDPGFDAAGEHWLVLEVTDGVNVQSQSMVLSIQNVNRAPEWQTTASAAAAEGDTLTLPLQAQDADEQDLSYSLVSGPKGMALNEFNELVWPLDYHQAGDHKIVVSVSDGEDAVEFDVAVNVSNTNRGPEMARVSLPQAVENRDWAMDFEATDIDNDTLTWMLTSAPEGMSIDNKGRVRWSPDFDAGGLHSIEVAVSDGELEDSQVLELDVLNINRAPVWQTQSLPAASEDSNWQIQIAANDADGEPLTYTLVDGPAGMQLVDDKLVWLPDYNAAGKYTIHLQVADLESPVALKLPLTVANTNRQPHISSDPVVLAAENKAWDYALAFEDPDGDELSVRLLNAPKGMTLKNGNITWLPGFVDAGDHTVTVEVSEKGRSAAQSPDAAVQQTFVLQVENTNRPVTWKTTALPAVSEAQALNVTLEASDPDQQPISYKVLDAPEGFTLTEAGQISFTPGYEQAGEYPLSLVASDGEEDVALNLTLTVKNTNRAPVFNGEPLVTAFENQDYTHVVDISDADGDEVSVSLRKAPKGMVLNGSVLKWTPGYDQAGEHLVLLEVSDGQDTTQQRWNVPVTNTNRLPEMTLFSAEKRQLAEGDNWHAPLKLVDADNQKVEARLISGPQGMALKNGALVFTPEYTQEGSYDVLVSLTDGEDIVEVPFTIEVANTNRNPTFDSQPLRRAKENDPYVYQLQASDLDSTGLAGASALESDLDVRLVNGPEGMYLTQESALEWTPSFEQAGKHPVTLRISDGEASVEQVFDIVVANTNRAPEFQQQPETTLSENSEFQHTVSVVDPDGDPLKLKLKKSPKGMSLNDGVLSWTISFSAAGEYSLLLMASDGDLETPLEQTLVVENVNRLPVFTSEPSVQTYESLPYTYPLSATDADGEALSYALLAGPKGMTLKDDQLRWTPGFGQASSHGVIISVSDGLDAVRQTYSIEVIDTNREPNIKPIADQQLRVGDEFVQRLFASDIDGGVVRFKLIHGPDGMQLNENDQLEWRPEASDIGHHEVIIMATDGDLKVRRHFDIRVSDSSKNL</sequence>
<evidence type="ECO:0000313" key="3">
    <source>
        <dbReference type="Proteomes" id="UP000434580"/>
    </source>
</evidence>
<dbReference type="GO" id="GO:0005509">
    <property type="term" value="F:calcium ion binding"/>
    <property type="evidence" value="ECO:0007669"/>
    <property type="project" value="InterPro"/>
</dbReference>
<dbReference type="SUPFAM" id="SSF49313">
    <property type="entry name" value="Cadherin-like"/>
    <property type="match status" value="10"/>
</dbReference>
<evidence type="ECO:0000259" key="1">
    <source>
        <dbReference type="PROSITE" id="PS50268"/>
    </source>
</evidence>
<dbReference type="Pfam" id="PF17963">
    <property type="entry name" value="Big_9"/>
    <property type="match status" value="3"/>
</dbReference>